<comment type="subunit">
    <text evidence="3">The complex is composed of two ATP-binding proteins (UgpC), two transmembrane proteins (UgpA and UgpE) and a solute-binding protein (UgpB).</text>
</comment>
<evidence type="ECO:0000256" key="5">
    <source>
        <dbReference type="ARBA" id="ARBA00022448"/>
    </source>
</evidence>
<comment type="caution">
    <text evidence="7">The sequence shown here is derived from an EMBL/GenBank/DDBJ whole genome shotgun (WGS) entry which is preliminary data.</text>
</comment>
<dbReference type="Proteomes" id="UP000281350">
    <property type="component" value="Unassembled WGS sequence"/>
</dbReference>
<dbReference type="EMBL" id="RBPY01000087">
    <property type="protein sequence ID" value="RMO78348.1"/>
    <property type="molecule type" value="Genomic_DNA"/>
</dbReference>
<accession>A0A3M5TE73</accession>
<evidence type="ECO:0000313" key="7">
    <source>
        <dbReference type="EMBL" id="RMO78348.1"/>
    </source>
</evidence>
<reference evidence="7 8" key="1">
    <citation type="submission" date="2018-08" db="EMBL/GenBank/DDBJ databases">
        <title>Recombination of ecologically and evolutionarily significant loci maintains genetic cohesion in the Pseudomonas syringae species complex.</title>
        <authorList>
            <person name="Dillon M."/>
            <person name="Thakur S."/>
            <person name="Almeida R.N.D."/>
            <person name="Weir B.S."/>
            <person name="Guttman D.S."/>
        </authorList>
    </citation>
    <scope>NUCLEOTIDE SEQUENCE [LARGE SCALE GENOMIC DNA]</scope>
    <source>
        <strain evidence="7 8">ICMP 2732</strain>
    </source>
</reference>
<evidence type="ECO:0000313" key="8">
    <source>
        <dbReference type="Proteomes" id="UP000281350"/>
    </source>
</evidence>
<dbReference type="GO" id="GO:0042597">
    <property type="term" value="C:periplasmic space"/>
    <property type="evidence" value="ECO:0007669"/>
    <property type="project" value="UniProtKB-SubCell"/>
</dbReference>
<comment type="subcellular location">
    <subcellularLocation>
        <location evidence="1">Periplasm</location>
    </subcellularLocation>
</comment>
<dbReference type="Pfam" id="PF13416">
    <property type="entry name" value="SBP_bac_8"/>
    <property type="match status" value="1"/>
</dbReference>
<dbReference type="PANTHER" id="PTHR43649">
    <property type="entry name" value="ARABINOSE-BINDING PROTEIN-RELATED"/>
    <property type="match status" value="1"/>
</dbReference>
<dbReference type="SUPFAM" id="SSF53850">
    <property type="entry name" value="Periplasmic binding protein-like II"/>
    <property type="match status" value="1"/>
</dbReference>
<organism evidence="7 8">
    <name type="scientific">Pseudomonas syringae pv. primulae</name>
    <dbReference type="NCBI Taxonomy" id="251707"/>
    <lineage>
        <taxon>Bacteria</taxon>
        <taxon>Pseudomonadati</taxon>
        <taxon>Pseudomonadota</taxon>
        <taxon>Gammaproteobacteria</taxon>
        <taxon>Pseudomonadales</taxon>
        <taxon>Pseudomonadaceae</taxon>
        <taxon>Pseudomonas</taxon>
    </lineage>
</organism>
<comment type="similarity">
    <text evidence="2">Belongs to the bacterial solute-binding protein 1 family.</text>
</comment>
<evidence type="ECO:0000256" key="2">
    <source>
        <dbReference type="ARBA" id="ARBA00008520"/>
    </source>
</evidence>
<dbReference type="Gene3D" id="3.40.190.10">
    <property type="entry name" value="Periplasmic binding protein-like II"/>
    <property type="match status" value="2"/>
</dbReference>
<name>A0A3M5TE73_9PSED</name>
<evidence type="ECO:0000256" key="3">
    <source>
        <dbReference type="ARBA" id="ARBA00011557"/>
    </source>
</evidence>
<sequence length="505" mass="55074">MSRSQILHTSCIKWHSVLVSAPMPFISRFFSVLALLPLATQALAAPAEFWYSHSGAAASAIADVCRSFNAQREDGDRLHCIRQGTYEQTLQKTVAAYRAGIGPALVEIYDVATPDMLLGGATHAVDTVMADHQRAYSDDTFLPALRRYYSDDHGTLAAQPFAASTAVFYTHRKALAAAGISEPPATWEAFDTALRALKRSGHTCPAVTEFSPWIWLEQTSAAQGTHVAIRSAGTDHYQFDKGTHVRLMTDVARWTAEGLVRHQDSTRSGQQGLAFATGDCAMLLDSTGSWNVMHGDLESDIEVSALPIYANTQRRANVPGGSSLWVMRGHSVRDYRVVSEFLAFVLQPDNQLMFSARTGYLPVTQAAAARLQSGTQKPSAVAVGLAALNDIDGEPSAPLRCGFITLMRLIWSQEMENALAGRQSVDHALRQTTMRANELLSLFQQMHQAQTSNSALDTHPGGASRATLHLLAKRPVQLSEIGRADDRFREQALSDKNLHSSEVTP</sequence>
<protein>
    <recommendedName>
        <fullName evidence="4">sn-glycerol-3-phosphate-binding periplasmic protein UgpB</fullName>
    </recommendedName>
</protein>
<evidence type="ECO:0000256" key="6">
    <source>
        <dbReference type="ARBA" id="ARBA00022729"/>
    </source>
</evidence>
<evidence type="ECO:0000256" key="1">
    <source>
        <dbReference type="ARBA" id="ARBA00004418"/>
    </source>
</evidence>
<gene>
    <name evidence="7" type="ORF">ALQ36_01209</name>
</gene>
<dbReference type="InterPro" id="IPR006059">
    <property type="entry name" value="SBP"/>
</dbReference>
<keyword evidence="6" id="KW-0732">Signal</keyword>
<dbReference type="InterPro" id="IPR050490">
    <property type="entry name" value="Bact_solute-bd_prot1"/>
</dbReference>
<keyword evidence="5" id="KW-0813">Transport</keyword>
<evidence type="ECO:0000256" key="4">
    <source>
        <dbReference type="ARBA" id="ARBA00017470"/>
    </source>
</evidence>
<dbReference type="AlphaFoldDB" id="A0A3M5TE73"/>
<proteinExistence type="inferred from homology"/>
<dbReference type="PANTHER" id="PTHR43649:SF31">
    <property type="entry name" value="SN-GLYCEROL-3-PHOSPHATE-BINDING PERIPLASMIC PROTEIN UGPB"/>
    <property type="match status" value="1"/>
</dbReference>